<dbReference type="OMA" id="WANDRIY"/>
<dbReference type="InParanoid" id="A7S686"/>
<dbReference type="Proteomes" id="UP000001593">
    <property type="component" value="Unassembled WGS sequence"/>
</dbReference>
<reference evidence="3 4" key="1">
    <citation type="journal article" date="2007" name="Science">
        <title>Sea anemone genome reveals ancestral eumetazoan gene repertoire and genomic organization.</title>
        <authorList>
            <person name="Putnam N.H."/>
            <person name="Srivastava M."/>
            <person name="Hellsten U."/>
            <person name="Dirks B."/>
            <person name="Chapman J."/>
            <person name="Salamov A."/>
            <person name="Terry A."/>
            <person name="Shapiro H."/>
            <person name="Lindquist E."/>
            <person name="Kapitonov V.V."/>
            <person name="Jurka J."/>
            <person name="Genikhovich G."/>
            <person name="Grigoriev I.V."/>
            <person name="Lucas S.M."/>
            <person name="Steele R.E."/>
            <person name="Finnerty J.R."/>
            <person name="Technau U."/>
            <person name="Martindale M.Q."/>
            <person name="Rokhsar D.S."/>
        </authorList>
    </citation>
    <scope>NUCLEOTIDE SEQUENCE [LARGE SCALE GENOMIC DNA]</scope>
    <source>
        <strain evidence="4">CH2 X CH6</strain>
    </source>
</reference>
<dbReference type="HOGENOM" id="CLU_165717_0_0_1"/>
<accession>A7S686</accession>
<dbReference type="Pfam" id="PF00045">
    <property type="entry name" value="Hemopexin"/>
    <property type="match status" value="2"/>
</dbReference>
<dbReference type="SMART" id="SM00120">
    <property type="entry name" value="HX"/>
    <property type="match status" value="2"/>
</dbReference>
<feature type="repeat" description="Hemopexin" evidence="2">
    <location>
        <begin position="19"/>
        <end position="67"/>
    </location>
</feature>
<evidence type="ECO:0000313" key="3">
    <source>
        <dbReference type="EMBL" id="EDO40771.1"/>
    </source>
</evidence>
<dbReference type="EMBL" id="DS469586">
    <property type="protein sequence ID" value="EDO40771.1"/>
    <property type="molecule type" value="Genomic_DNA"/>
</dbReference>
<dbReference type="PANTHER" id="PTHR22917">
    <property type="entry name" value="HEMOPEXIN DOMAIN-CONTAINING PROTEIN"/>
    <property type="match status" value="1"/>
</dbReference>
<dbReference type="Gene3D" id="2.110.10.10">
    <property type="entry name" value="Hemopexin-like domain"/>
    <property type="match status" value="2"/>
</dbReference>
<dbReference type="InterPro" id="IPR036375">
    <property type="entry name" value="Hemopexin-like_dom_sf"/>
</dbReference>
<dbReference type="AlphaFoldDB" id="A7S686"/>
<feature type="repeat" description="Hemopexin" evidence="2">
    <location>
        <begin position="68"/>
        <end position="114"/>
    </location>
</feature>
<dbReference type="InterPro" id="IPR018487">
    <property type="entry name" value="Hemopexin-like_repeat"/>
</dbReference>
<evidence type="ECO:0000256" key="2">
    <source>
        <dbReference type="PROSITE-ProRule" id="PRU01011"/>
    </source>
</evidence>
<dbReference type="PROSITE" id="PS51642">
    <property type="entry name" value="HEMOPEXIN_2"/>
    <property type="match status" value="2"/>
</dbReference>
<dbReference type="InterPro" id="IPR018486">
    <property type="entry name" value="Hemopexin_CS"/>
</dbReference>
<dbReference type="eggNOG" id="KOG1565">
    <property type="taxonomic scope" value="Eukaryota"/>
</dbReference>
<organism evidence="3 4">
    <name type="scientific">Nematostella vectensis</name>
    <name type="common">Starlet sea anemone</name>
    <dbReference type="NCBI Taxonomy" id="45351"/>
    <lineage>
        <taxon>Eukaryota</taxon>
        <taxon>Metazoa</taxon>
        <taxon>Cnidaria</taxon>
        <taxon>Anthozoa</taxon>
        <taxon>Hexacorallia</taxon>
        <taxon>Actiniaria</taxon>
        <taxon>Edwardsiidae</taxon>
        <taxon>Nematostella</taxon>
    </lineage>
</organism>
<sequence>NSVDPGYPKAISAYWRGVPSGVEAAFNWYVDGVTYFFKGSQYYRFNDDKVRVDPGYPRNISSFWKGIPNDIDTVFVWSDGHTYFFKANLFYRFNRESKQVDPGYPQSVSLWRGILYQP</sequence>
<dbReference type="InterPro" id="IPR051298">
    <property type="entry name" value="Heme_transport/Cell_adhesion"/>
</dbReference>
<dbReference type="PROSITE" id="PS00024">
    <property type="entry name" value="HEMOPEXIN"/>
    <property type="match status" value="2"/>
</dbReference>
<dbReference type="PhylomeDB" id="A7S686"/>
<evidence type="ECO:0000313" key="4">
    <source>
        <dbReference type="Proteomes" id="UP000001593"/>
    </source>
</evidence>
<gene>
    <name evidence="3" type="ORF">NEMVEDRAFT_v1g106167</name>
</gene>
<dbReference type="SUPFAM" id="SSF50923">
    <property type="entry name" value="Hemopexin-like domain"/>
    <property type="match status" value="1"/>
</dbReference>
<proteinExistence type="predicted"/>
<dbReference type="PANTHER" id="PTHR22917:SF3">
    <property type="entry name" value="VITRONECTIN"/>
    <property type="match status" value="1"/>
</dbReference>
<evidence type="ECO:0000256" key="1">
    <source>
        <dbReference type="ARBA" id="ARBA00022729"/>
    </source>
</evidence>
<protein>
    <submittedName>
        <fullName evidence="3">Uncharacterized protein</fullName>
    </submittedName>
</protein>
<keyword evidence="4" id="KW-1185">Reference proteome</keyword>
<feature type="non-terminal residue" evidence="3">
    <location>
        <position position="1"/>
    </location>
</feature>
<keyword evidence="1" id="KW-0732">Signal</keyword>
<name>A7S686_NEMVE</name>